<evidence type="ECO:0000313" key="2">
    <source>
        <dbReference type="EMBL" id="MFC7439572.1"/>
    </source>
</evidence>
<feature type="signal peptide" evidence="1">
    <location>
        <begin position="1"/>
        <end position="27"/>
    </location>
</feature>
<gene>
    <name evidence="2" type="ORF">ACFQNG_00090</name>
</gene>
<proteinExistence type="predicted"/>
<accession>A0ABW2RF21</accession>
<protein>
    <submittedName>
        <fullName evidence="2">Uncharacterized protein</fullName>
    </submittedName>
</protein>
<reference evidence="3" key="1">
    <citation type="journal article" date="2019" name="Int. J. Syst. Evol. Microbiol.">
        <title>The Global Catalogue of Microorganisms (GCM) 10K type strain sequencing project: providing services to taxonomists for standard genome sequencing and annotation.</title>
        <authorList>
            <consortium name="The Broad Institute Genomics Platform"/>
            <consortium name="The Broad Institute Genome Sequencing Center for Infectious Disease"/>
            <person name="Wu L."/>
            <person name="Ma J."/>
        </authorList>
    </citation>
    <scope>NUCLEOTIDE SEQUENCE [LARGE SCALE GENOMIC DNA]</scope>
    <source>
        <strain evidence="3">CGMCC 1.12942</strain>
    </source>
</reference>
<sequence>MKKFGFVMVALLFTVGSLFVYTPKASADYDQYFDTDDDVFDNTVTVYSGQDVKVKINSCNRVNWNNNSATPMPVSDCGSALYAKLCNGTTSNCITKHIGSDGIVWFTNMRGPYYLVYIYDSWPSYHFEGSSDTTEHW</sequence>
<evidence type="ECO:0000313" key="3">
    <source>
        <dbReference type="Proteomes" id="UP001596500"/>
    </source>
</evidence>
<comment type="caution">
    <text evidence="2">The sequence shown here is derived from an EMBL/GenBank/DDBJ whole genome shotgun (WGS) entry which is preliminary data.</text>
</comment>
<feature type="chain" id="PRO_5047068972" evidence="1">
    <location>
        <begin position="28"/>
        <end position="137"/>
    </location>
</feature>
<evidence type="ECO:0000256" key="1">
    <source>
        <dbReference type="SAM" id="SignalP"/>
    </source>
</evidence>
<organism evidence="2 3">
    <name type="scientific">Laceyella putida</name>
    <dbReference type="NCBI Taxonomy" id="110101"/>
    <lineage>
        <taxon>Bacteria</taxon>
        <taxon>Bacillati</taxon>
        <taxon>Bacillota</taxon>
        <taxon>Bacilli</taxon>
        <taxon>Bacillales</taxon>
        <taxon>Thermoactinomycetaceae</taxon>
        <taxon>Laceyella</taxon>
    </lineage>
</organism>
<keyword evidence="3" id="KW-1185">Reference proteome</keyword>
<keyword evidence="1" id="KW-0732">Signal</keyword>
<name>A0ABW2RF21_9BACL</name>
<dbReference type="EMBL" id="JBHTBW010000001">
    <property type="protein sequence ID" value="MFC7439572.1"/>
    <property type="molecule type" value="Genomic_DNA"/>
</dbReference>
<dbReference type="RefSeq" id="WP_379862757.1">
    <property type="nucleotide sequence ID" value="NZ_JBHTBW010000001.1"/>
</dbReference>
<dbReference type="Proteomes" id="UP001596500">
    <property type="component" value="Unassembled WGS sequence"/>
</dbReference>